<dbReference type="KEGG" id="axy:AXYL_06816"/>
<sequence length="123" mass="13824">MKRRATLLNDQLGRHPAAHPPPKEHPMTSESRYSYQSYMERLRALLLASGPNAAVVVSDGIAATLGSPAYVYGFTHEDATRNELERGEFDFDESAWNGTSWDGETHAQTWSIFLAPTIFTRWP</sequence>
<reference evidence="3" key="1">
    <citation type="journal article" date="2011" name="J. Bacteriol.">
        <title>Complete genome sequence of the haloaromatic acid-degrading bacterium Achromobacter xylosoxidans A8.</title>
        <authorList>
            <person name="Strnad H."/>
            <person name="Ridl J."/>
            <person name="Paces J."/>
            <person name="Kolar M."/>
            <person name="Vlcek C."/>
            <person name="Paces V."/>
        </authorList>
    </citation>
    <scope>NUCLEOTIDE SEQUENCE [LARGE SCALE GENOMIC DNA]</scope>
    <source>
        <strain evidence="3">A8</strain>
        <plasmid evidence="3">pA82</plasmid>
    </source>
</reference>
<gene>
    <name evidence="2" type="ordered locus">AXYL_06816</name>
</gene>
<name>E3HYE4_ACHXA</name>
<dbReference type="HOGENOM" id="CLU_2010249_0_0_4"/>
<geneLocation type="plasmid" evidence="2 3">
    <name>pA82</name>
</geneLocation>
<dbReference type="EMBL" id="CP002289">
    <property type="protein sequence ID" value="ADP20098.1"/>
    <property type="molecule type" value="Genomic_DNA"/>
</dbReference>
<keyword evidence="2" id="KW-0614">Plasmid</keyword>
<proteinExistence type="predicted"/>
<dbReference type="Proteomes" id="UP000006876">
    <property type="component" value="Plasmid pA82"/>
</dbReference>
<evidence type="ECO:0000256" key="1">
    <source>
        <dbReference type="SAM" id="MobiDB-lite"/>
    </source>
</evidence>
<feature type="region of interest" description="Disordered" evidence="1">
    <location>
        <begin position="1"/>
        <end position="31"/>
    </location>
</feature>
<evidence type="ECO:0000313" key="2">
    <source>
        <dbReference type="EMBL" id="ADP20098.1"/>
    </source>
</evidence>
<protein>
    <submittedName>
        <fullName evidence="2">Uncharacterized protein</fullName>
    </submittedName>
</protein>
<organism evidence="2 3">
    <name type="scientific">Achromobacter xylosoxidans (strain A8)</name>
    <dbReference type="NCBI Taxonomy" id="762376"/>
    <lineage>
        <taxon>Bacteria</taxon>
        <taxon>Pseudomonadati</taxon>
        <taxon>Pseudomonadota</taxon>
        <taxon>Betaproteobacteria</taxon>
        <taxon>Burkholderiales</taxon>
        <taxon>Alcaligenaceae</taxon>
        <taxon>Achromobacter</taxon>
    </lineage>
</organism>
<evidence type="ECO:0000313" key="3">
    <source>
        <dbReference type="Proteomes" id="UP000006876"/>
    </source>
</evidence>
<accession>E3HYE4</accession>
<dbReference type="AlphaFoldDB" id="E3HYE4"/>